<sequence>MKQLIQTDVSKETTLLNEDSVFKRIRIIDSTAFILDSSFVDEFPGSGGTRHTVGAKIQLEYDLISGRILENYLGAEREGDKQFSDTHLAKIIPGDLCIRDLGYFDLSEYQSIQAAGGFYIT</sequence>
<proteinExistence type="predicted"/>
<dbReference type="Pfam" id="PF01609">
    <property type="entry name" value="DDE_Tnp_1"/>
    <property type="match status" value="1"/>
</dbReference>
<evidence type="ECO:0000313" key="2">
    <source>
        <dbReference type="EMBL" id="MDC4248856.1"/>
    </source>
</evidence>
<dbReference type="SUPFAM" id="SSF53098">
    <property type="entry name" value="Ribonuclease H-like"/>
    <property type="match status" value="1"/>
</dbReference>
<dbReference type="GO" id="GO:0003677">
    <property type="term" value="F:DNA binding"/>
    <property type="evidence" value="ECO:0007669"/>
    <property type="project" value="InterPro"/>
</dbReference>
<dbReference type="Proteomes" id="UP001141166">
    <property type="component" value="Unassembled WGS sequence"/>
</dbReference>
<dbReference type="RefSeq" id="WP_272471488.1">
    <property type="nucleotide sequence ID" value="NZ_JAMWMK010000026.1"/>
</dbReference>
<accession>A0A9X3XTT9</accession>
<dbReference type="GO" id="GO:0004803">
    <property type="term" value="F:transposase activity"/>
    <property type="evidence" value="ECO:0007669"/>
    <property type="project" value="InterPro"/>
</dbReference>
<dbReference type="InterPro" id="IPR002559">
    <property type="entry name" value="Transposase_11"/>
</dbReference>
<protein>
    <submittedName>
        <fullName evidence="2">Transposase</fullName>
    </submittedName>
</protein>
<dbReference type="AlphaFoldDB" id="A0A9X3XTT9"/>
<evidence type="ECO:0000313" key="3">
    <source>
        <dbReference type="Proteomes" id="UP001141166"/>
    </source>
</evidence>
<evidence type="ECO:0000259" key="1">
    <source>
        <dbReference type="Pfam" id="PF01609"/>
    </source>
</evidence>
<gene>
    <name evidence="2" type="ORF">M3X98_12505</name>
</gene>
<organism evidence="2 3">
    <name type="scientific">Enterococcus faecium</name>
    <name type="common">Streptococcus faecium</name>
    <dbReference type="NCBI Taxonomy" id="1352"/>
    <lineage>
        <taxon>Bacteria</taxon>
        <taxon>Bacillati</taxon>
        <taxon>Bacillota</taxon>
        <taxon>Bacilli</taxon>
        <taxon>Lactobacillales</taxon>
        <taxon>Enterococcaceae</taxon>
        <taxon>Enterococcus</taxon>
    </lineage>
</organism>
<feature type="domain" description="Transposase IS4-like" evidence="1">
    <location>
        <begin position="22"/>
        <end position="120"/>
    </location>
</feature>
<dbReference type="EMBL" id="JAMWMK010000026">
    <property type="protein sequence ID" value="MDC4248856.1"/>
    <property type="molecule type" value="Genomic_DNA"/>
</dbReference>
<dbReference type="InterPro" id="IPR012337">
    <property type="entry name" value="RNaseH-like_sf"/>
</dbReference>
<dbReference type="GO" id="GO:0006313">
    <property type="term" value="P:DNA transposition"/>
    <property type="evidence" value="ECO:0007669"/>
    <property type="project" value="InterPro"/>
</dbReference>
<reference evidence="2" key="1">
    <citation type="submission" date="2022-05" db="EMBL/GenBank/DDBJ databases">
        <title>Draft genome sequences of Clostridium perfringens strains isolated from Peru.</title>
        <authorList>
            <person name="Hurtado R."/>
            <person name="Lima L."/>
            <person name="Sousa T."/>
            <person name="Jaiswal A.K."/>
            <person name="Tiwari S."/>
            <person name="Maturrano L."/>
            <person name="Brenig B."/>
            <person name="Azevedo V."/>
        </authorList>
    </citation>
    <scope>NUCLEOTIDE SEQUENCE</scope>
    <source>
        <strain evidence="2">CP4</strain>
    </source>
</reference>
<name>A0A9X3XTT9_ENTFC</name>
<comment type="caution">
    <text evidence="2">The sequence shown here is derived from an EMBL/GenBank/DDBJ whole genome shotgun (WGS) entry which is preliminary data.</text>
</comment>